<evidence type="ECO:0000313" key="4">
    <source>
        <dbReference type="Proteomes" id="UP001174209"/>
    </source>
</evidence>
<dbReference type="GO" id="GO:0032259">
    <property type="term" value="P:methylation"/>
    <property type="evidence" value="ECO:0007669"/>
    <property type="project" value="UniProtKB-KW"/>
</dbReference>
<dbReference type="Gene3D" id="1.10.10.10">
    <property type="entry name" value="Winged helix-like DNA-binding domain superfamily/Winged helix DNA-binding domain"/>
    <property type="match status" value="1"/>
</dbReference>
<dbReference type="EMBL" id="JAROCG010000001">
    <property type="protein sequence ID" value="MDN4609986.1"/>
    <property type="molecule type" value="Genomic_DNA"/>
</dbReference>
<sequence>MGPDPDAEAVAERILDAARGTIDILAIHLGDRLGWYRSLAREGPASSSELAQRTGTSERYVREWLEQQAITGLLAVTGDDSRRFTLPQGSAEVLTDTGSLNYLAPLARMLAGAAIQLPALQRSYRTGTGVSWSEFGADARESQAEMNRPWFELKLADALGGAPSLMSRLQPEGTRIADIGCGAGWSTIALARMFPMARVHGFDIDTESITLARTNATITGSAVSFEHADATELPSARFDAIFAFECVHDLPYPVEVLAAARRALRQDGTLVVMDEAVAASFAPPGDDLERLMYGFSLLICLPDGMAHPDSAGTGTVMRPDTLRRYALDAGFADVRILPIEDFGFFRFYELVP</sequence>
<dbReference type="CDD" id="cd02440">
    <property type="entry name" value="AdoMet_MTases"/>
    <property type="match status" value="1"/>
</dbReference>
<dbReference type="InterPro" id="IPR053173">
    <property type="entry name" value="SAM-binding_MTase"/>
</dbReference>
<evidence type="ECO:0000313" key="3">
    <source>
        <dbReference type="EMBL" id="MDN4609986.1"/>
    </source>
</evidence>
<dbReference type="InterPro" id="IPR048711">
    <property type="entry name" value="WHD_Rv2258c"/>
</dbReference>
<keyword evidence="3" id="KW-0808">Transferase</keyword>
<name>A0ABT8JXS7_9MICC</name>
<evidence type="ECO:0000259" key="1">
    <source>
        <dbReference type="Pfam" id="PF13847"/>
    </source>
</evidence>
<gene>
    <name evidence="3" type="ORF">P5G52_03815</name>
</gene>
<dbReference type="GO" id="GO:0008168">
    <property type="term" value="F:methyltransferase activity"/>
    <property type="evidence" value="ECO:0007669"/>
    <property type="project" value="UniProtKB-KW"/>
</dbReference>
<dbReference type="EC" id="2.1.-.-" evidence="3"/>
<dbReference type="InterPro" id="IPR025714">
    <property type="entry name" value="Methyltranfer_dom"/>
</dbReference>
<dbReference type="Pfam" id="PF21320">
    <property type="entry name" value="WHD_Rv2258c"/>
    <property type="match status" value="1"/>
</dbReference>
<dbReference type="InterPro" id="IPR029063">
    <property type="entry name" value="SAM-dependent_MTases_sf"/>
</dbReference>
<dbReference type="RefSeq" id="WP_301224827.1">
    <property type="nucleotide sequence ID" value="NZ_JAROCG010000001.1"/>
</dbReference>
<protein>
    <submittedName>
        <fullName evidence="3">Class I SAM-dependent methyltransferase</fullName>
        <ecNumber evidence="3">2.1.-.-</ecNumber>
    </submittedName>
</protein>
<organism evidence="3 4">
    <name type="scientific">Arthrobacter burdickii</name>
    <dbReference type="NCBI Taxonomy" id="3035920"/>
    <lineage>
        <taxon>Bacteria</taxon>
        <taxon>Bacillati</taxon>
        <taxon>Actinomycetota</taxon>
        <taxon>Actinomycetes</taxon>
        <taxon>Micrococcales</taxon>
        <taxon>Micrococcaceae</taxon>
        <taxon>Arthrobacter</taxon>
    </lineage>
</organism>
<keyword evidence="3" id="KW-0489">Methyltransferase</keyword>
<dbReference type="PANTHER" id="PTHR45128:SF2">
    <property type="entry name" value="METHYLTRANSFERASE DOMAIN-CONTAINING PROTEIN"/>
    <property type="match status" value="1"/>
</dbReference>
<dbReference type="InterPro" id="IPR036388">
    <property type="entry name" value="WH-like_DNA-bd_sf"/>
</dbReference>
<reference evidence="3" key="1">
    <citation type="submission" date="2023-06" db="EMBL/GenBank/DDBJ databases">
        <title>MT1 and MT2 Draft Genomes of Novel Species.</title>
        <authorList>
            <person name="Venkateswaran K."/>
        </authorList>
    </citation>
    <scope>NUCLEOTIDE SEQUENCE</scope>
    <source>
        <strain evidence="3">IIF3SC-B10</strain>
    </source>
</reference>
<dbReference type="SUPFAM" id="SSF46785">
    <property type="entry name" value="Winged helix' DNA-binding domain"/>
    <property type="match status" value="1"/>
</dbReference>
<dbReference type="InterPro" id="IPR036390">
    <property type="entry name" value="WH_DNA-bd_sf"/>
</dbReference>
<dbReference type="Gene3D" id="3.40.50.150">
    <property type="entry name" value="Vaccinia Virus protein VP39"/>
    <property type="match status" value="1"/>
</dbReference>
<comment type="caution">
    <text evidence="3">The sequence shown here is derived from an EMBL/GenBank/DDBJ whole genome shotgun (WGS) entry which is preliminary data.</text>
</comment>
<keyword evidence="4" id="KW-1185">Reference proteome</keyword>
<feature type="domain" description="S-adenosylmethionine-dependent methyltransferase Rv2258c-like winged HTH" evidence="2">
    <location>
        <begin position="25"/>
        <end position="95"/>
    </location>
</feature>
<dbReference type="SUPFAM" id="SSF53335">
    <property type="entry name" value="S-adenosyl-L-methionine-dependent methyltransferases"/>
    <property type="match status" value="1"/>
</dbReference>
<accession>A0ABT8JXS7</accession>
<dbReference type="Proteomes" id="UP001174209">
    <property type="component" value="Unassembled WGS sequence"/>
</dbReference>
<dbReference type="PANTHER" id="PTHR45128">
    <property type="entry name" value="METHYLTRANSFERASE TYPE 11"/>
    <property type="match status" value="1"/>
</dbReference>
<feature type="domain" description="Methyltransferase" evidence="1">
    <location>
        <begin position="172"/>
        <end position="278"/>
    </location>
</feature>
<proteinExistence type="predicted"/>
<dbReference type="Pfam" id="PF13847">
    <property type="entry name" value="Methyltransf_31"/>
    <property type="match status" value="1"/>
</dbReference>
<evidence type="ECO:0000259" key="2">
    <source>
        <dbReference type="Pfam" id="PF21320"/>
    </source>
</evidence>